<keyword evidence="2" id="KW-1185">Reference proteome</keyword>
<protein>
    <submittedName>
        <fullName evidence="1">Uncharacterized protein</fullName>
    </submittedName>
</protein>
<dbReference type="OrthoDB" id="3685057at2"/>
<sequence length="201" mass="23179">MTAQIDDYFLYADKSYSVAGISEGSLFDPAILDIQPMGTCSACWRGYFVEYGLVDRHLAVVNLHASFYEEGEGYRRLQGPEINGIVPTDMQDEHDWFNNHYEKINFHLEYSGGLLLADGFIEELYVHMGFHPAWKYLQVRELVFENGILIGDYDRSEKMAEIRQMITGDARREGTSGVPSEEDISTFIERAFDRTYRMGWL</sequence>
<organism evidence="1 2">
    <name type="scientific">Bremerella volcania</name>
    <dbReference type="NCBI Taxonomy" id="2527984"/>
    <lineage>
        <taxon>Bacteria</taxon>
        <taxon>Pseudomonadati</taxon>
        <taxon>Planctomycetota</taxon>
        <taxon>Planctomycetia</taxon>
        <taxon>Pirellulales</taxon>
        <taxon>Pirellulaceae</taxon>
        <taxon>Bremerella</taxon>
    </lineage>
</organism>
<proteinExistence type="predicted"/>
<name>A0A518C514_9BACT</name>
<reference evidence="2" key="1">
    <citation type="submission" date="2019-02" db="EMBL/GenBank/DDBJ databases">
        <title>Deep-cultivation of Planctomycetes and their phenomic and genomic characterization uncovers novel biology.</title>
        <authorList>
            <person name="Wiegand S."/>
            <person name="Jogler M."/>
            <person name="Boedeker C."/>
            <person name="Pinto D."/>
            <person name="Vollmers J."/>
            <person name="Rivas-Marin E."/>
            <person name="Kohn T."/>
            <person name="Peeters S.H."/>
            <person name="Heuer A."/>
            <person name="Rast P."/>
            <person name="Oberbeckmann S."/>
            <person name="Bunk B."/>
            <person name="Jeske O."/>
            <person name="Meyerdierks A."/>
            <person name="Storesund J.E."/>
            <person name="Kallscheuer N."/>
            <person name="Luecker S."/>
            <person name="Lage O.M."/>
            <person name="Pohl T."/>
            <person name="Merkel B.J."/>
            <person name="Hornburger P."/>
            <person name="Mueller R.-W."/>
            <person name="Bruemmer F."/>
            <person name="Labrenz M."/>
            <person name="Spormann A.M."/>
            <person name="Op den Camp H."/>
            <person name="Overmann J."/>
            <person name="Amann R."/>
            <person name="Jetten M.S.M."/>
            <person name="Mascher T."/>
            <person name="Medema M.H."/>
            <person name="Devos D.P."/>
            <person name="Kaster A.-K."/>
            <person name="Ovreas L."/>
            <person name="Rohde M."/>
            <person name="Galperin M.Y."/>
            <person name="Jogler C."/>
        </authorList>
    </citation>
    <scope>NUCLEOTIDE SEQUENCE [LARGE SCALE GENOMIC DNA]</scope>
    <source>
        <strain evidence="2">Pan97</strain>
    </source>
</reference>
<evidence type="ECO:0000313" key="2">
    <source>
        <dbReference type="Proteomes" id="UP000318626"/>
    </source>
</evidence>
<dbReference type="EMBL" id="CP036289">
    <property type="protein sequence ID" value="QDU74284.1"/>
    <property type="molecule type" value="Genomic_DNA"/>
</dbReference>
<dbReference type="KEGG" id="bvo:Pan97_12910"/>
<dbReference type="RefSeq" id="WP_144971265.1">
    <property type="nucleotide sequence ID" value="NZ_CP036289.1"/>
</dbReference>
<dbReference type="Proteomes" id="UP000318626">
    <property type="component" value="Chromosome"/>
</dbReference>
<gene>
    <name evidence="1" type="ORF">Pan97_12910</name>
</gene>
<accession>A0A518C514</accession>
<evidence type="ECO:0000313" key="1">
    <source>
        <dbReference type="EMBL" id="QDU74284.1"/>
    </source>
</evidence>
<dbReference type="AlphaFoldDB" id="A0A518C514"/>